<dbReference type="RefSeq" id="WP_123607838.1">
    <property type="nucleotide sequence ID" value="NZ_RJVG01000001.1"/>
</dbReference>
<dbReference type="AlphaFoldDB" id="A0A3N1XYV6"/>
<keyword evidence="1" id="KW-0812">Transmembrane</keyword>
<accession>A0A3N1XYV6</accession>
<reference evidence="2 3" key="1">
    <citation type="submission" date="2018-11" db="EMBL/GenBank/DDBJ databases">
        <title>Genomic Encyclopedia of Type Strains, Phase IV (KMG-IV): sequencing the most valuable type-strain genomes for metagenomic binning, comparative biology and taxonomic classification.</title>
        <authorList>
            <person name="Goeker M."/>
        </authorList>
    </citation>
    <scope>NUCLEOTIDE SEQUENCE [LARGE SCALE GENOMIC DNA]</scope>
    <source>
        <strain evidence="2 3">DSM 26537</strain>
    </source>
</reference>
<sequence length="188" mass="22483">MLDKYSLTTKILVQGRLKMRGLVKVFWILFSFCLLLILFKLLMEDKEGAIKSLRGLIIPCLLISIAYFNTKRTKYRPFDMNIEFYNNFMKVILPSIEMYRGQGLHSEVVEINYNEIEKMEYSIPLLCLRFYGRMRKIIYKKPDSYDEIASIDMDMKNNTYYVNIEEKDKEVLLEKLKRYSGKEINYLN</sequence>
<proteinExistence type="predicted"/>
<evidence type="ECO:0000313" key="2">
    <source>
        <dbReference type="EMBL" id="ROR31749.1"/>
    </source>
</evidence>
<keyword evidence="3" id="KW-1185">Reference proteome</keyword>
<name>A0A3N1XYV6_9FIRM</name>
<keyword evidence="1" id="KW-1133">Transmembrane helix</keyword>
<gene>
    <name evidence="2" type="ORF">EDD66_101367</name>
</gene>
<protein>
    <submittedName>
        <fullName evidence="2">Uncharacterized protein</fullName>
    </submittedName>
</protein>
<keyword evidence="1" id="KW-0472">Membrane</keyword>
<feature type="transmembrane region" description="Helical" evidence="1">
    <location>
        <begin position="21"/>
        <end position="43"/>
    </location>
</feature>
<evidence type="ECO:0000313" key="3">
    <source>
        <dbReference type="Proteomes" id="UP000273083"/>
    </source>
</evidence>
<dbReference type="EMBL" id="RJVG01000001">
    <property type="protein sequence ID" value="ROR31749.1"/>
    <property type="molecule type" value="Genomic_DNA"/>
</dbReference>
<dbReference type="Proteomes" id="UP000273083">
    <property type="component" value="Unassembled WGS sequence"/>
</dbReference>
<organism evidence="2 3">
    <name type="scientific">Mobilisporobacter senegalensis</name>
    <dbReference type="NCBI Taxonomy" id="1329262"/>
    <lineage>
        <taxon>Bacteria</taxon>
        <taxon>Bacillati</taxon>
        <taxon>Bacillota</taxon>
        <taxon>Clostridia</taxon>
        <taxon>Lachnospirales</taxon>
        <taxon>Lachnospiraceae</taxon>
        <taxon>Mobilisporobacter</taxon>
    </lineage>
</organism>
<evidence type="ECO:0000256" key="1">
    <source>
        <dbReference type="SAM" id="Phobius"/>
    </source>
</evidence>
<feature type="transmembrane region" description="Helical" evidence="1">
    <location>
        <begin position="49"/>
        <end position="68"/>
    </location>
</feature>
<comment type="caution">
    <text evidence="2">The sequence shown here is derived from an EMBL/GenBank/DDBJ whole genome shotgun (WGS) entry which is preliminary data.</text>
</comment>